<dbReference type="AlphaFoldDB" id="A0AA39J6C3"/>
<dbReference type="PRINTS" id="PR01217">
    <property type="entry name" value="PRICHEXTENSN"/>
</dbReference>
<feature type="compositionally biased region" description="Basic and acidic residues" evidence="1">
    <location>
        <begin position="19"/>
        <end position="34"/>
    </location>
</feature>
<dbReference type="InterPro" id="IPR021109">
    <property type="entry name" value="Peptidase_aspartic_dom_sf"/>
</dbReference>
<sequence>MGSRSSVSRASSQTIVDPIEERNKALISKIKGEYDSDADDEDNVPPTPRKGRYVPPHRRPPSRHPKVEKDEPPLQFGDSRPRDQPTRPEASNRPNTRIPGEEPRPRPSQAPPQPRTRVGAAAPNPDPGDDGSSSDSQDSTPDPPNLPPNGPNPPNRHPDPPTPPRQRPNRPERGATPLVPSPRPQAVPVNTQSNHYDLREPASYFDSVLAHNQPRRPQQALDLTSHREQNPAPPPRTAPHSENHASPINVDSPTSSRNLGAGHPPNDPPPPPPPGGPGSHRSSSSSQHLSRSDNPQAREPTPAHFQEVRFTSQEPRFNNEEIFEYLPVMRSEVEIMLAIFQRYECLVNRNLLRVQRGLDSNVQKTSLQSIPHPQKYEGSSDLIEFDEWIFSIIRWMKIANICGPVYTEDEWGGQQLSAIDMQRTSTLATFLGGDAHTWYNNVVEDTPIAYTNNANGDDFPTFMEVINGLYRRFIHESSLYAVNEHFERVQYTFEGGVCQLFEVTRMGLTAEVSTVNDIMQHALTVEKGIRAERYYSQQWQDHISRLRKSSKENAISAKKRHSPSPRKFKKVQDKGKSNPNSKIPTCYGCGKKGHYSNDPSCPEYGKRSSGEKLYHIVDDNSPDNSSVNSASDHESSDEEYHTEVENPPDWTNLSEDEPGNSSGHQSPNNSDAEDPYGGSQYTSDEGTTDERMGFIFEEDNDYSDSSGISHFSEHLNDHTMDHDASSEDSSSISDSDSDGMESHDEYVLDFPEYLRAIQTEQTSDGKIKGYRPTLEPTKIHAPRTASRPKRTAAENRCLAALVTINGCEAFTLFDSGSTADAISPDFARLAKLNIFQLTKPITLQLGTKGSCSQISHGCNASYKFGNAHAFISGDNYYFDIANVDRYDAVLGTVFM</sequence>
<dbReference type="RefSeq" id="XP_060322183.1">
    <property type="nucleotide sequence ID" value="XM_060479125.1"/>
</dbReference>
<feature type="compositionally biased region" description="Polar residues" evidence="1">
    <location>
        <begin position="649"/>
        <end position="670"/>
    </location>
</feature>
<proteinExistence type="predicted"/>
<dbReference type="Proteomes" id="UP001175211">
    <property type="component" value="Unassembled WGS sequence"/>
</dbReference>
<evidence type="ECO:0000313" key="2">
    <source>
        <dbReference type="EMBL" id="KAK0436076.1"/>
    </source>
</evidence>
<feature type="region of interest" description="Disordered" evidence="1">
    <location>
        <begin position="615"/>
        <end position="688"/>
    </location>
</feature>
<feature type="region of interest" description="Disordered" evidence="1">
    <location>
        <begin position="718"/>
        <end position="742"/>
    </location>
</feature>
<dbReference type="Gene3D" id="2.40.70.10">
    <property type="entry name" value="Acid Proteases"/>
    <property type="match status" value="1"/>
</dbReference>
<evidence type="ECO:0008006" key="4">
    <source>
        <dbReference type="Google" id="ProtNLM"/>
    </source>
</evidence>
<feature type="region of interest" description="Disordered" evidence="1">
    <location>
        <begin position="1"/>
        <end position="301"/>
    </location>
</feature>
<dbReference type="CDD" id="cd00303">
    <property type="entry name" value="retropepsin_like"/>
    <property type="match status" value="1"/>
</dbReference>
<comment type="caution">
    <text evidence="2">The sequence shown here is derived from an EMBL/GenBank/DDBJ whole genome shotgun (WGS) entry which is preliminary data.</text>
</comment>
<feature type="compositionally biased region" description="Basic residues" evidence="1">
    <location>
        <begin position="49"/>
        <end position="64"/>
    </location>
</feature>
<protein>
    <recommendedName>
        <fullName evidence="4">CCHC-type domain-containing protein</fullName>
    </recommendedName>
</protein>
<dbReference type="Gene3D" id="4.10.60.10">
    <property type="entry name" value="Zinc finger, CCHC-type"/>
    <property type="match status" value="1"/>
</dbReference>
<evidence type="ECO:0000313" key="3">
    <source>
        <dbReference type="Proteomes" id="UP001175211"/>
    </source>
</evidence>
<dbReference type="EMBL" id="JAUEPS010000132">
    <property type="protein sequence ID" value="KAK0436076.1"/>
    <property type="molecule type" value="Genomic_DNA"/>
</dbReference>
<gene>
    <name evidence="2" type="ORF">EV420DRAFT_1673672</name>
</gene>
<evidence type="ECO:0000256" key="1">
    <source>
        <dbReference type="SAM" id="MobiDB-lite"/>
    </source>
</evidence>
<feature type="compositionally biased region" description="Basic residues" evidence="1">
    <location>
        <begin position="557"/>
        <end position="569"/>
    </location>
</feature>
<keyword evidence="3" id="KW-1185">Reference proteome</keyword>
<feature type="compositionally biased region" description="Low complexity" evidence="1">
    <location>
        <begin position="279"/>
        <end position="289"/>
    </location>
</feature>
<feature type="compositionally biased region" description="Pro residues" evidence="1">
    <location>
        <begin position="265"/>
        <end position="276"/>
    </location>
</feature>
<feature type="compositionally biased region" description="Polar residues" evidence="1">
    <location>
        <begin position="244"/>
        <end position="258"/>
    </location>
</feature>
<feature type="compositionally biased region" description="Low complexity" evidence="1">
    <location>
        <begin position="130"/>
        <end position="140"/>
    </location>
</feature>
<name>A0AA39J6C3_ARMTA</name>
<reference evidence="2" key="1">
    <citation type="submission" date="2023-06" db="EMBL/GenBank/DDBJ databases">
        <authorList>
            <consortium name="Lawrence Berkeley National Laboratory"/>
            <person name="Ahrendt S."/>
            <person name="Sahu N."/>
            <person name="Indic B."/>
            <person name="Wong-Bajracharya J."/>
            <person name="Merenyi Z."/>
            <person name="Ke H.-M."/>
            <person name="Monk M."/>
            <person name="Kocsube S."/>
            <person name="Drula E."/>
            <person name="Lipzen A."/>
            <person name="Balint B."/>
            <person name="Henrissat B."/>
            <person name="Andreopoulos B."/>
            <person name="Martin F.M."/>
            <person name="Harder C.B."/>
            <person name="Rigling D."/>
            <person name="Ford K.L."/>
            <person name="Foster G.D."/>
            <person name="Pangilinan J."/>
            <person name="Papanicolaou A."/>
            <person name="Barry K."/>
            <person name="LaButti K."/>
            <person name="Viragh M."/>
            <person name="Koriabine M."/>
            <person name="Yan M."/>
            <person name="Riley R."/>
            <person name="Champramary S."/>
            <person name="Plett K.L."/>
            <person name="Tsai I.J."/>
            <person name="Slot J."/>
            <person name="Sipos G."/>
            <person name="Plett J."/>
            <person name="Nagy L.G."/>
            <person name="Grigoriev I.V."/>
        </authorList>
    </citation>
    <scope>NUCLEOTIDE SEQUENCE</scope>
    <source>
        <strain evidence="2">CCBAS 213</strain>
    </source>
</reference>
<feature type="compositionally biased region" description="Basic and acidic residues" evidence="1">
    <location>
        <begin position="631"/>
        <end position="644"/>
    </location>
</feature>
<dbReference type="GeneID" id="85362673"/>
<accession>A0AA39J6C3</accession>
<feature type="compositionally biased region" description="Pro residues" evidence="1">
    <location>
        <begin position="141"/>
        <end position="166"/>
    </location>
</feature>
<feature type="region of interest" description="Disordered" evidence="1">
    <location>
        <begin position="547"/>
        <end position="589"/>
    </location>
</feature>
<organism evidence="2 3">
    <name type="scientific">Armillaria tabescens</name>
    <name type="common">Ringless honey mushroom</name>
    <name type="synonym">Agaricus tabescens</name>
    <dbReference type="NCBI Taxonomy" id="1929756"/>
    <lineage>
        <taxon>Eukaryota</taxon>
        <taxon>Fungi</taxon>
        <taxon>Dikarya</taxon>
        <taxon>Basidiomycota</taxon>
        <taxon>Agaricomycotina</taxon>
        <taxon>Agaricomycetes</taxon>
        <taxon>Agaricomycetidae</taxon>
        <taxon>Agaricales</taxon>
        <taxon>Marasmiineae</taxon>
        <taxon>Physalacriaceae</taxon>
        <taxon>Desarmillaria</taxon>
    </lineage>
</organism>
<feature type="compositionally biased region" description="Low complexity" evidence="1">
    <location>
        <begin position="1"/>
        <end position="12"/>
    </location>
</feature>